<keyword evidence="4" id="KW-0863">Zinc-finger</keyword>
<evidence type="ECO:0000256" key="1">
    <source>
        <dbReference type="ARBA" id="ARBA00022737"/>
    </source>
</evidence>
<dbReference type="InterPro" id="IPR002110">
    <property type="entry name" value="Ankyrin_rpt"/>
</dbReference>
<dbReference type="OrthoDB" id="20630at2759"/>
<keyword evidence="2 3" id="KW-0040">ANK repeat</keyword>
<dbReference type="PRINTS" id="PR01415">
    <property type="entry name" value="ANKYRIN"/>
</dbReference>
<evidence type="ECO:0000256" key="4">
    <source>
        <dbReference type="PROSITE-ProRule" id="PRU00175"/>
    </source>
</evidence>
<reference evidence="7 8" key="1">
    <citation type="submission" date="2015-12" db="EMBL/GenBank/DDBJ databases">
        <title>Dictyostelia acquired genes for synthesis and detection of signals that induce cell-type specialization by lateral gene transfer from prokaryotes.</title>
        <authorList>
            <person name="Gloeckner G."/>
            <person name="Schaap P."/>
        </authorList>
    </citation>
    <scope>NUCLEOTIDE SEQUENCE [LARGE SCALE GENOMIC DNA]</scope>
    <source>
        <strain evidence="7 8">TK</strain>
    </source>
</reference>
<dbReference type="PROSITE" id="PS50297">
    <property type="entry name" value="ANK_REP_REGION"/>
    <property type="match status" value="2"/>
</dbReference>
<dbReference type="SUPFAM" id="SSF48403">
    <property type="entry name" value="Ankyrin repeat"/>
    <property type="match status" value="1"/>
</dbReference>
<dbReference type="Gene3D" id="1.25.40.20">
    <property type="entry name" value="Ankyrin repeat-containing domain"/>
    <property type="match status" value="2"/>
</dbReference>
<dbReference type="STRING" id="361077.A0A151Z9T3"/>
<comment type="caution">
    <text evidence="7">The sequence shown here is derived from an EMBL/GenBank/DDBJ whole genome shotgun (WGS) entry which is preliminary data.</text>
</comment>
<feature type="compositionally biased region" description="Low complexity" evidence="5">
    <location>
        <begin position="306"/>
        <end position="332"/>
    </location>
</feature>
<evidence type="ECO:0000313" key="7">
    <source>
        <dbReference type="EMBL" id="KYQ90712.1"/>
    </source>
</evidence>
<evidence type="ECO:0000256" key="5">
    <source>
        <dbReference type="SAM" id="MobiDB-lite"/>
    </source>
</evidence>
<keyword evidence="4" id="KW-0479">Metal-binding</keyword>
<feature type="compositionally biased region" description="Low complexity" evidence="5">
    <location>
        <begin position="255"/>
        <end position="287"/>
    </location>
</feature>
<feature type="domain" description="RING-type" evidence="6">
    <location>
        <begin position="404"/>
        <end position="438"/>
    </location>
</feature>
<dbReference type="GO" id="GO:0085020">
    <property type="term" value="P:protein K6-linked ubiquitination"/>
    <property type="evidence" value="ECO:0007669"/>
    <property type="project" value="TreeGrafter"/>
</dbReference>
<organism evidence="7 8">
    <name type="scientific">Tieghemostelium lacteum</name>
    <name type="common">Slime mold</name>
    <name type="synonym">Dictyostelium lacteum</name>
    <dbReference type="NCBI Taxonomy" id="361077"/>
    <lineage>
        <taxon>Eukaryota</taxon>
        <taxon>Amoebozoa</taxon>
        <taxon>Evosea</taxon>
        <taxon>Eumycetozoa</taxon>
        <taxon>Dictyostelia</taxon>
        <taxon>Dictyosteliales</taxon>
        <taxon>Raperosteliaceae</taxon>
        <taxon>Tieghemostelium</taxon>
    </lineage>
</organism>
<gene>
    <name evidence="7" type="ORF">DLAC_09347</name>
</gene>
<feature type="repeat" description="ANK" evidence="3">
    <location>
        <begin position="45"/>
        <end position="77"/>
    </location>
</feature>
<dbReference type="InterPro" id="IPR013083">
    <property type="entry name" value="Znf_RING/FYVE/PHD"/>
</dbReference>
<proteinExistence type="predicted"/>
<dbReference type="InterPro" id="IPR036770">
    <property type="entry name" value="Ankyrin_rpt-contain_sf"/>
</dbReference>
<dbReference type="GO" id="GO:0004842">
    <property type="term" value="F:ubiquitin-protein transferase activity"/>
    <property type="evidence" value="ECO:0007669"/>
    <property type="project" value="TreeGrafter"/>
</dbReference>
<sequence length="451" mass="50659">MGTSESKIKGQILDCLNYNHNDRKFKKLLRKIPKKLDINSIRDLSGNTLVNLASQMDRKNVVQELIHLGVNINLCNDEGLTPIHQSINNSNEEITSLLLKHGANLNTLSEIHQTPLITAIQRSDDKLVELLLGTHQDSSGSSSKQQQLSSLDCVPTNGGGFVINTTIDINFSDNKKMTPLMWAAQEGNDGLVRFLLNCGADINKRDSQFRTAIYIAKSLNHHTTISILNEHFCKVNKIQKLTQQPSASTIVINNNTNNINNNQNNAQTFKTNNSNSNNNNNNQNNNQTFSPHNQTTTHYTQNETGSLASSWSSSDSLPLSNPTDTNNIQHQQQQQNININNNNQMINVQYQKPTSSSALDLDQNNYFNVNITTTTTTTTTQKHKRENSTLQSTISSSSRDEKYCKVCWERPADTVLLWCGHYAICFYCSQYLNNCPLCVQPIERVQRVFVS</sequence>
<dbReference type="PANTHER" id="PTHR24171">
    <property type="entry name" value="ANKYRIN REPEAT DOMAIN-CONTAINING PROTEIN 39-RELATED"/>
    <property type="match status" value="1"/>
</dbReference>
<dbReference type="Gene3D" id="3.30.40.10">
    <property type="entry name" value="Zinc/RING finger domain, C3HC4 (zinc finger)"/>
    <property type="match status" value="1"/>
</dbReference>
<feature type="repeat" description="ANK" evidence="3">
    <location>
        <begin position="78"/>
        <end position="110"/>
    </location>
</feature>
<name>A0A151Z9T3_TIELA</name>
<keyword evidence="8" id="KW-1185">Reference proteome</keyword>
<keyword evidence="1" id="KW-0677">Repeat</keyword>
<dbReference type="PANTHER" id="PTHR24171:SF8">
    <property type="entry name" value="BRCA1-ASSOCIATED RING DOMAIN PROTEIN 1"/>
    <property type="match status" value="1"/>
</dbReference>
<feature type="region of interest" description="Disordered" evidence="5">
    <location>
        <begin position="255"/>
        <end position="332"/>
    </location>
</feature>
<evidence type="ECO:0000256" key="3">
    <source>
        <dbReference type="PROSITE-ProRule" id="PRU00023"/>
    </source>
</evidence>
<feature type="compositionally biased region" description="Polar residues" evidence="5">
    <location>
        <begin position="288"/>
        <end position="305"/>
    </location>
</feature>
<dbReference type="PROSITE" id="PS50088">
    <property type="entry name" value="ANK_REPEAT"/>
    <property type="match status" value="3"/>
</dbReference>
<evidence type="ECO:0000256" key="2">
    <source>
        <dbReference type="ARBA" id="ARBA00023043"/>
    </source>
</evidence>
<dbReference type="SUPFAM" id="SSF57850">
    <property type="entry name" value="RING/U-box"/>
    <property type="match status" value="1"/>
</dbReference>
<accession>A0A151Z9T3</accession>
<dbReference type="SMART" id="SM00184">
    <property type="entry name" value="RING"/>
    <property type="match status" value="1"/>
</dbReference>
<dbReference type="AlphaFoldDB" id="A0A151Z9T3"/>
<dbReference type="FunCoup" id="A0A151Z9T3">
    <property type="interactions" value="738"/>
</dbReference>
<feature type="repeat" description="ANK" evidence="3">
    <location>
        <begin position="175"/>
        <end position="207"/>
    </location>
</feature>
<evidence type="ECO:0000313" key="8">
    <source>
        <dbReference type="Proteomes" id="UP000076078"/>
    </source>
</evidence>
<dbReference type="Proteomes" id="UP000076078">
    <property type="component" value="Unassembled WGS sequence"/>
</dbReference>
<dbReference type="EMBL" id="LODT01000037">
    <property type="protein sequence ID" value="KYQ90712.1"/>
    <property type="molecule type" value="Genomic_DNA"/>
</dbReference>
<evidence type="ECO:0000259" key="6">
    <source>
        <dbReference type="PROSITE" id="PS50089"/>
    </source>
</evidence>
<keyword evidence="4" id="KW-0862">Zinc</keyword>
<dbReference type="Pfam" id="PF13920">
    <property type="entry name" value="zf-C3HC4_3"/>
    <property type="match status" value="1"/>
</dbReference>
<dbReference type="InterPro" id="IPR001841">
    <property type="entry name" value="Znf_RING"/>
</dbReference>
<dbReference type="InParanoid" id="A0A151Z9T3"/>
<dbReference type="Pfam" id="PF12796">
    <property type="entry name" value="Ank_2"/>
    <property type="match status" value="2"/>
</dbReference>
<dbReference type="OMA" id="VCWERPS"/>
<dbReference type="PROSITE" id="PS50089">
    <property type="entry name" value="ZF_RING_2"/>
    <property type="match status" value="1"/>
</dbReference>
<dbReference type="SMART" id="SM00248">
    <property type="entry name" value="ANK"/>
    <property type="match status" value="5"/>
</dbReference>
<dbReference type="GO" id="GO:0008270">
    <property type="term" value="F:zinc ion binding"/>
    <property type="evidence" value="ECO:0007669"/>
    <property type="project" value="UniProtKB-KW"/>
</dbReference>
<protein>
    <recommendedName>
        <fullName evidence="6">RING-type domain-containing protein</fullName>
    </recommendedName>
</protein>